<evidence type="ECO:0000256" key="1">
    <source>
        <dbReference type="SAM" id="MobiDB-lite"/>
    </source>
</evidence>
<feature type="region of interest" description="Disordered" evidence="1">
    <location>
        <begin position="27"/>
        <end position="105"/>
    </location>
</feature>
<evidence type="ECO:0000313" key="3">
    <source>
        <dbReference type="Proteomes" id="UP000829354"/>
    </source>
</evidence>
<protein>
    <submittedName>
        <fullName evidence="2">Uncharacterized protein</fullName>
    </submittedName>
</protein>
<dbReference type="AlphaFoldDB" id="A0AAE9JEC2"/>
<accession>A0AAE9JEC2</accession>
<name>A0AAE9JEC2_CAEBR</name>
<organism evidence="2 3">
    <name type="scientific">Caenorhabditis briggsae</name>
    <dbReference type="NCBI Taxonomy" id="6238"/>
    <lineage>
        <taxon>Eukaryota</taxon>
        <taxon>Metazoa</taxon>
        <taxon>Ecdysozoa</taxon>
        <taxon>Nematoda</taxon>
        <taxon>Chromadorea</taxon>
        <taxon>Rhabditida</taxon>
        <taxon>Rhabditina</taxon>
        <taxon>Rhabditomorpha</taxon>
        <taxon>Rhabditoidea</taxon>
        <taxon>Rhabditidae</taxon>
        <taxon>Peloderinae</taxon>
        <taxon>Caenorhabditis</taxon>
    </lineage>
</organism>
<dbReference type="EMBL" id="CP092622">
    <property type="protein sequence ID" value="UMM25010.1"/>
    <property type="molecule type" value="Genomic_DNA"/>
</dbReference>
<keyword evidence="3" id="KW-1185">Reference proteome</keyword>
<reference evidence="2 3" key="1">
    <citation type="submission" date="2022-04" db="EMBL/GenBank/DDBJ databases">
        <title>Chromosome-level reference genomes for two strains of Caenorhabditis briggsae: an improved platform for comparative genomics.</title>
        <authorList>
            <person name="Stevens L."/>
            <person name="Andersen E."/>
        </authorList>
    </citation>
    <scope>NUCLEOTIDE SEQUENCE [LARGE SCALE GENOMIC DNA]</scope>
    <source>
        <strain evidence="2">VX34</strain>
        <tissue evidence="2">Whole-organism</tissue>
    </source>
</reference>
<sequence>MFRECKAFLKNECDIFLKIQIVNSPIEASGNLPSLPRATSLPPTMAASVSRSTQPPPDTSSQLAETALEVLPRDSHTSSKIFKQPRPQMTRLPGCDDVNTEAQLE</sequence>
<proteinExistence type="predicted"/>
<evidence type="ECO:0000313" key="2">
    <source>
        <dbReference type="EMBL" id="UMM25010.1"/>
    </source>
</evidence>
<gene>
    <name evidence="2" type="ORF">L5515_004990</name>
</gene>
<feature type="compositionally biased region" description="Polar residues" evidence="1">
    <location>
        <begin position="47"/>
        <end position="64"/>
    </location>
</feature>
<dbReference type="Proteomes" id="UP000829354">
    <property type="component" value="Chromosome III"/>
</dbReference>